<dbReference type="STRING" id="1379270.GEMMAAP_00445"/>
<reference evidence="2 3" key="2">
    <citation type="journal article" date="2016" name="Environ. Microbiol. Rep.">
        <title>Metagenomic evidence for the presence of phototrophic Gemmatimonadetes bacteria in diverse environments.</title>
        <authorList>
            <person name="Zeng Y."/>
            <person name="Baumbach J."/>
            <person name="Barbosa E.G."/>
            <person name="Azevedo V."/>
            <person name="Zhang C."/>
            <person name="Koblizek M."/>
        </authorList>
    </citation>
    <scope>NUCLEOTIDE SEQUENCE [LARGE SCALE GENOMIC DNA]</scope>
    <source>
        <strain evidence="2 3">AP64</strain>
    </source>
</reference>
<dbReference type="KEGG" id="gph:GEMMAAP_00445"/>
<dbReference type="RefSeq" id="WP_026848996.1">
    <property type="nucleotide sequence ID" value="NZ_CP011454.1"/>
</dbReference>
<dbReference type="AlphaFoldDB" id="A0A143BFE1"/>
<protein>
    <recommendedName>
        <fullName evidence="4">Lipoprotein</fullName>
    </recommendedName>
</protein>
<evidence type="ECO:0000313" key="3">
    <source>
        <dbReference type="Proteomes" id="UP000076404"/>
    </source>
</evidence>
<accession>A0A143BFE1</accession>
<keyword evidence="3" id="KW-1185">Reference proteome</keyword>
<name>A0A143BFE1_9BACT</name>
<feature type="signal peptide" evidence="1">
    <location>
        <begin position="1"/>
        <end position="18"/>
    </location>
</feature>
<keyword evidence="1" id="KW-0732">Signal</keyword>
<dbReference type="EMBL" id="CP011454">
    <property type="protein sequence ID" value="AMW03727.1"/>
    <property type="molecule type" value="Genomic_DNA"/>
</dbReference>
<sequence>MSSLTRLALALAALLAWACTKPAPGADAETALIAGEDSLRARYVRQFTCPASVPREWRRRDGVPLADWECSALVATAAALKRAEAQPGYVRDWARLPLRCAHVIAFRYPELRPDGTFSPLQGYWSVEFLNSRAQGARGIVYVPSGTLEVQPLNNEFVAPLEELCRAGL</sequence>
<feature type="chain" id="PRO_5007506764" description="Lipoprotein" evidence="1">
    <location>
        <begin position="19"/>
        <end position="168"/>
    </location>
</feature>
<evidence type="ECO:0000313" key="2">
    <source>
        <dbReference type="EMBL" id="AMW03727.1"/>
    </source>
</evidence>
<reference evidence="2 3" key="1">
    <citation type="journal article" date="2014" name="Proc. Natl. Acad. Sci. U.S.A.">
        <title>Functional type 2 photosynthetic reaction centers found in the rare bacterial phylum Gemmatimonadetes.</title>
        <authorList>
            <person name="Zeng Y."/>
            <person name="Feng F."/>
            <person name="Medova H."/>
            <person name="Dean J."/>
            <person name="Koblizek M."/>
        </authorList>
    </citation>
    <scope>NUCLEOTIDE SEQUENCE [LARGE SCALE GENOMIC DNA]</scope>
    <source>
        <strain evidence="2 3">AP64</strain>
    </source>
</reference>
<evidence type="ECO:0000256" key="1">
    <source>
        <dbReference type="SAM" id="SignalP"/>
    </source>
</evidence>
<evidence type="ECO:0008006" key="4">
    <source>
        <dbReference type="Google" id="ProtNLM"/>
    </source>
</evidence>
<organism evidence="2 3">
    <name type="scientific">Gemmatimonas phototrophica</name>
    <dbReference type="NCBI Taxonomy" id="1379270"/>
    <lineage>
        <taxon>Bacteria</taxon>
        <taxon>Pseudomonadati</taxon>
        <taxon>Gemmatimonadota</taxon>
        <taxon>Gemmatimonadia</taxon>
        <taxon>Gemmatimonadales</taxon>
        <taxon>Gemmatimonadaceae</taxon>
        <taxon>Gemmatimonas</taxon>
    </lineage>
</organism>
<gene>
    <name evidence="2" type="ORF">GEMMAAP_00445</name>
</gene>
<dbReference type="Proteomes" id="UP000076404">
    <property type="component" value="Chromosome"/>
</dbReference>
<proteinExistence type="predicted"/>